<dbReference type="GO" id="GO:0005509">
    <property type="term" value="F:calcium ion binding"/>
    <property type="evidence" value="ECO:0007669"/>
    <property type="project" value="InterPro"/>
</dbReference>
<feature type="region of interest" description="Disordered" evidence="2">
    <location>
        <begin position="17"/>
        <end position="37"/>
    </location>
</feature>
<protein>
    <recommendedName>
        <fullName evidence="3">EF-hand domain-containing protein</fullName>
    </recommendedName>
</protein>
<dbReference type="InterPro" id="IPR046985">
    <property type="entry name" value="IP5"/>
</dbReference>
<dbReference type="SMART" id="SM00128">
    <property type="entry name" value="IPPc"/>
    <property type="match status" value="1"/>
</dbReference>
<comment type="caution">
    <text evidence="4">The sequence shown here is derived from an EMBL/GenBank/DDBJ whole genome shotgun (WGS) entry which is preliminary data.</text>
</comment>
<keyword evidence="1" id="KW-0106">Calcium</keyword>
<evidence type="ECO:0000259" key="3">
    <source>
        <dbReference type="PROSITE" id="PS50222"/>
    </source>
</evidence>
<dbReference type="InterPro" id="IPR011992">
    <property type="entry name" value="EF-hand-dom_pair"/>
</dbReference>
<keyword evidence="5" id="KW-1185">Reference proteome</keyword>
<dbReference type="GO" id="GO:0004439">
    <property type="term" value="F:phosphatidylinositol-4,5-bisphosphate 5-phosphatase activity"/>
    <property type="evidence" value="ECO:0007669"/>
    <property type="project" value="TreeGrafter"/>
</dbReference>
<evidence type="ECO:0000256" key="1">
    <source>
        <dbReference type="ARBA" id="ARBA00022837"/>
    </source>
</evidence>
<evidence type="ECO:0000256" key="2">
    <source>
        <dbReference type="SAM" id="MobiDB-lite"/>
    </source>
</evidence>
<dbReference type="AlphaFoldDB" id="A0A0M0JJ44"/>
<evidence type="ECO:0000313" key="4">
    <source>
        <dbReference type="EMBL" id="KOO26611.1"/>
    </source>
</evidence>
<dbReference type="InterPro" id="IPR048869">
    <property type="entry name" value="OCRL-1_2_ASH"/>
</dbReference>
<dbReference type="GO" id="GO:0046856">
    <property type="term" value="P:phosphatidylinositol dephosphorylation"/>
    <property type="evidence" value="ECO:0007669"/>
    <property type="project" value="InterPro"/>
</dbReference>
<dbReference type="Gene3D" id="2.60.40.10">
    <property type="entry name" value="Immunoglobulins"/>
    <property type="match status" value="1"/>
</dbReference>
<accession>A0A0M0JJ44</accession>
<dbReference type="InterPro" id="IPR018247">
    <property type="entry name" value="EF_Hand_1_Ca_BS"/>
</dbReference>
<dbReference type="Proteomes" id="UP000037460">
    <property type="component" value="Unassembled WGS sequence"/>
</dbReference>
<dbReference type="SUPFAM" id="SSF47473">
    <property type="entry name" value="EF-hand"/>
    <property type="match status" value="1"/>
</dbReference>
<dbReference type="Gene3D" id="3.60.10.10">
    <property type="entry name" value="Endonuclease/exonuclease/phosphatase"/>
    <property type="match status" value="2"/>
</dbReference>
<proteinExistence type="predicted"/>
<dbReference type="PROSITE" id="PS50222">
    <property type="entry name" value="EF_HAND_2"/>
    <property type="match status" value="1"/>
</dbReference>
<dbReference type="InterPro" id="IPR000300">
    <property type="entry name" value="IPPc"/>
</dbReference>
<gene>
    <name evidence="4" type="ORF">Ctob_002495</name>
</gene>
<organism evidence="4 5">
    <name type="scientific">Chrysochromulina tobinii</name>
    <dbReference type="NCBI Taxonomy" id="1460289"/>
    <lineage>
        <taxon>Eukaryota</taxon>
        <taxon>Haptista</taxon>
        <taxon>Haptophyta</taxon>
        <taxon>Prymnesiophyceae</taxon>
        <taxon>Prymnesiales</taxon>
        <taxon>Chrysochromulinaceae</taxon>
        <taxon>Chrysochromulina</taxon>
    </lineage>
</organism>
<reference evidence="5" key="1">
    <citation type="journal article" date="2015" name="PLoS Genet.">
        <title>Genome Sequence and Transcriptome Analyses of Chrysochromulina tobin: Metabolic Tools for Enhanced Algal Fitness in the Prominent Order Prymnesiales (Haptophyceae).</title>
        <authorList>
            <person name="Hovde B.T."/>
            <person name="Deodato C.R."/>
            <person name="Hunsperger H.M."/>
            <person name="Ryken S.A."/>
            <person name="Yost W."/>
            <person name="Jha R.K."/>
            <person name="Patterson J."/>
            <person name="Monnat R.J. Jr."/>
            <person name="Barlow S.B."/>
            <person name="Starkenburg S.R."/>
            <person name="Cattolico R.A."/>
        </authorList>
    </citation>
    <scope>NUCLEOTIDE SEQUENCE</scope>
    <source>
        <strain evidence="5">CCMP291</strain>
    </source>
</reference>
<dbReference type="OrthoDB" id="7862313at2759"/>
<dbReference type="EMBL" id="JWZX01002829">
    <property type="protein sequence ID" value="KOO26611.1"/>
    <property type="molecule type" value="Genomic_DNA"/>
</dbReference>
<feature type="domain" description="EF-hand" evidence="3">
    <location>
        <begin position="503"/>
        <end position="538"/>
    </location>
</feature>
<dbReference type="InterPro" id="IPR013783">
    <property type="entry name" value="Ig-like_fold"/>
</dbReference>
<dbReference type="PANTHER" id="PTHR11200">
    <property type="entry name" value="INOSITOL 5-PHOSPHATASE"/>
    <property type="match status" value="1"/>
</dbReference>
<evidence type="ECO:0000313" key="5">
    <source>
        <dbReference type="Proteomes" id="UP000037460"/>
    </source>
</evidence>
<dbReference type="PROSITE" id="PS00018">
    <property type="entry name" value="EF_HAND_1"/>
    <property type="match status" value="1"/>
</dbReference>
<dbReference type="SMART" id="SM00054">
    <property type="entry name" value="EFh"/>
    <property type="match status" value="1"/>
</dbReference>
<dbReference type="Pfam" id="PF22669">
    <property type="entry name" value="Exo_endo_phos2"/>
    <property type="match status" value="1"/>
</dbReference>
<sequence>MPEAECIGARLLDADAIQPGKDTRPEETESGGAFNAAEREYDPSLFGEIRDSWVRRHMVAREADYTVRKPLSVRVFTWNVAGKKPPSDLERTIQVHLKPLISDCSVFAFGLQEAVKLNAENVGKGNDGPLEGSAILWESALSLALRSVTYDGAFRQLVCRQMMGIVLLVYVREELASACGTPRVCAVGTGLLGLVGNKGAVAASLRIHSSNLGQAQRDEKAFNDGFEEAPLTFAPTYKYDVGTDSFDSSEKRRPPAWCDRVLWREGDQGARVSCSEYVRHDERTSDHRPVSARLAWHVAVQDVSARERVRSEITRSLDAWENSCVPTVALDMTEFEFGKLAYGIPTRRTMTLTNAGQTALKFSFEPLPDHSHHRPEWLDLHPASNLLMPGEVCHVQLTALVETPYAAELNREATGAVAAESPGAVALESILLLRLQNGRDYYVTGPTTVGYMAAIPSKPTAVIRAELEAANVALPDDERLAALAQIFIDRLEALRTAIGEKNQGDLSWHHVFSTFDKDGSGIITLDELTSAVRSKFKMKPSELSETEINALW</sequence>
<dbReference type="SUPFAM" id="SSF56219">
    <property type="entry name" value="DNase I-like"/>
    <property type="match status" value="2"/>
</dbReference>
<name>A0A0M0JJ44_9EUKA</name>
<dbReference type="InterPro" id="IPR002048">
    <property type="entry name" value="EF_hand_dom"/>
</dbReference>
<dbReference type="Gene3D" id="1.10.238.10">
    <property type="entry name" value="EF-hand"/>
    <property type="match status" value="1"/>
</dbReference>
<dbReference type="InterPro" id="IPR036691">
    <property type="entry name" value="Endo/exonu/phosph_ase_sf"/>
</dbReference>
<dbReference type="Pfam" id="PF21310">
    <property type="entry name" value="OCRL-like_ASH"/>
    <property type="match status" value="1"/>
</dbReference>